<dbReference type="RefSeq" id="WP_199574814.1">
    <property type="nucleotide sequence ID" value="NZ_JAENBO010000001.1"/>
</dbReference>
<feature type="transmembrane region" description="Helical" evidence="1">
    <location>
        <begin position="204"/>
        <end position="223"/>
    </location>
</feature>
<protein>
    <submittedName>
        <fullName evidence="2">Uncharacterized protein</fullName>
    </submittedName>
</protein>
<evidence type="ECO:0000256" key="1">
    <source>
        <dbReference type="SAM" id="Phobius"/>
    </source>
</evidence>
<keyword evidence="1" id="KW-1133">Transmembrane helix</keyword>
<evidence type="ECO:0000313" key="3">
    <source>
        <dbReference type="Proteomes" id="UP000653045"/>
    </source>
</evidence>
<feature type="transmembrane region" description="Helical" evidence="1">
    <location>
        <begin position="127"/>
        <end position="146"/>
    </location>
</feature>
<feature type="transmembrane region" description="Helical" evidence="1">
    <location>
        <begin position="91"/>
        <end position="115"/>
    </location>
</feature>
<keyword evidence="3" id="KW-1185">Reference proteome</keyword>
<name>A0ABS0ZGY3_9STRE</name>
<sequence length="273" mass="31086">MSEFLVHTKGEVVHSNEKKHTYVIEADSLEEAQKIGREVFLEEYGENISSEIIVNTKKFNRTMLILLSLFLMSAAIFLSFIPWFTENSHTPIIISPDLTSIIFSVLFYVAFLLRFKGIANIEPLKDFLLSAVFILLFSSFINIILVNKTFTILNFELSVDSRTIMIIAVILSWIGLKSSSAICMLFIIGLGLLNLNNLSEAMKIYGVLYGMLSFFGIFSYALAEPSIIDSIPILQESMFKNSRVIKSNVKKLKKDSISVRNKIQLFKNNRRER</sequence>
<evidence type="ECO:0000313" key="2">
    <source>
        <dbReference type="EMBL" id="MBJ8325252.1"/>
    </source>
</evidence>
<dbReference type="EMBL" id="JAENBO010000001">
    <property type="protein sequence ID" value="MBJ8325252.1"/>
    <property type="molecule type" value="Genomic_DNA"/>
</dbReference>
<proteinExistence type="predicted"/>
<accession>A0ABS0ZGY3</accession>
<organism evidence="2 3">
    <name type="scientific">Streptococcus pacificus</name>
    <dbReference type="NCBI Taxonomy" id="2740577"/>
    <lineage>
        <taxon>Bacteria</taxon>
        <taxon>Bacillati</taxon>
        <taxon>Bacillota</taxon>
        <taxon>Bacilli</taxon>
        <taxon>Lactobacillales</taxon>
        <taxon>Streptococcaceae</taxon>
        <taxon>Streptococcus</taxon>
    </lineage>
</organism>
<feature type="transmembrane region" description="Helical" evidence="1">
    <location>
        <begin position="166"/>
        <end position="192"/>
    </location>
</feature>
<comment type="caution">
    <text evidence="2">The sequence shown here is derived from an EMBL/GenBank/DDBJ whole genome shotgun (WGS) entry which is preliminary data.</text>
</comment>
<reference evidence="2 3" key="1">
    <citation type="journal article" date="2021" name="Int. J. Syst. Evol. Microbiol.">
        <title>Streptococcus vicugnae sp. nov., isolated from faeces of alpacas (Vicugna pacos) and cattle (Bos taurus), Streptococcus zalophi sp. nov., and Streptococcus pacificus sp. nov., isolated from respiratory tract of California sea lions (Zalophus californianus).</title>
        <authorList>
            <person name="Volokhov D.V."/>
            <person name="Zagorodnyaya T.A."/>
            <person name="Shen Z."/>
            <person name="Blom J."/>
            <person name="Furtak V.A."/>
            <person name="Eisenberg T."/>
            <person name="Fan P."/>
            <person name="Jeong K.C."/>
            <person name="Gao Y."/>
            <person name="Zhang S."/>
            <person name="Amselle M."/>
        </authorList>
    </citation>
    <scope>NUCLEOTIDE SEQUENCE [LARGE SCALE GENOMIC DNA]</scope>
    <source>
        <strain evidence="2 3">CSL7591</strain>
    </source>
</reference>
<feature type="transmembrane region" description="Helical" evidence="1">
    <location>
        <begin position="64"/>
        <end position="85"/>
    </location>
</feature>
<dbReference type="Proteomes" id="UP000653045">
    <property type="component" value="Unassembled WGS sequence"/>
</dbReference>
<keyword evidence="1" id="KW-0812">Transmembrane</keyword>
<gene>
    <name evidence="2" type="ORF">JHK62_00985</name>
</gene>
<keyword evidence="1" id="KW-0472">Membrane</keyword>